<dbReference type="EMBL" id="CP059248">
    <property type="protein sequence ID" value="QLL32276.1"/>
    <property type="molecule type" value="Genomic_DNA"/>
</dbReference>
<evidence type="ECO:0000313" key="10">
    <source>
        <dbReference type="Proteomes" id="UP000515788"/>
    </source>
</evidence>
<dbReference type="PANTHER" id="PTHR46896:SF3">
    <property type="entry name" value="FI06413P-RELATED"/>
    <property type="match status" value="1"/>
</dbReference>
<evidence type="ECO:0000256" key="5">
    <source>
        <dbReference type="ARBA" id="ARBA00022801"/>
    </source>
</evidence>
<feature type="compositionally biased region" description="Polar residues" evidence="7">
    <location>
        <begin position="538"/>
        <end position="548"/>
    </location>
</feature>
<dbReference type="Pfam" id="PF02902">
    <property type="entry name" value="Peptidase_C48"/>
    <property type="match status" value="1"/>
</dbReference>
<dbReference type="InterPro" id="IPR003653">
    <property type="entry name" value="Peptidase_C48_C"/>
</dbReference>
<sequence>MGDLGPSGGHRGYMRPTKPRKKSRSAGPGPVDRISDEDRSGTRRQRDDGSKLRSPSNGGPSRYTDRRYRSARELNAGDLLANSTGPDREQLCGKGEELGRIPGRSAAVGLLESTEGAYAAVVKYSISGTLSTLDVCGDTNYESQCVLDFFTDSTGPRVQFTLDRMENKDTQIDICRDCAGILVDESYTCLGFILLEARGLQLRARYKVGAGKSGDVLPTTALQFVSNDTNKIKRVQENLKGSSKGQVCILPTKEDLEKELRALGSIEQESIQESPTDTANEARSKFPHKERFPSIERWRARSHSRSSSGSVCRVVVPSSPERVHMPGVSPNAFYSRKGSLQKHAFSNLDIIRQTRSKAPNLAQSKLWNLDDEGEREIPERFEPQLCYKFDDGASYTITNQDFKCLYNHDWINDTILDFFTKYYVEKAVRNSVVTPEEVYIMSSFFYTKLISDPTDYYGNIKKWVNNSNLFQKKYVVVPININFHWFGCIITNLDSLKSFFERLNDSEKAKLSSKIAYTGTVTKSPRPSPDARAADISHFSSRNNTPSATEEDDEEVSVSAPIVKILTFDSLRQTHSREIDPLKDFLIAYAKDKYSIDLDKSLIKMRTCAVPQQPNMSDCGVHVILNTMKFFENPQGTIEIWRSAKSRSKANTKTINEYFERNKRSSARRDLRGILWHLQKEQIKLMEENREAREDNSDIHKEEEEGDLEIIEELSKHAEAQSHQNSQSADRPNEYNLHQLMQTESPCATKASIECFSGTTDSQHSPETGNRVQANEMPSASHVRNQIEGDSVKGRQSLSQSLSQRKYLESSPMRSSNEDTLPETTSPYFTTSGWRSGQAARDNENNKRLVSSRSLERLDNHEAKRRSFPSPGPLEKPDLDEESSSSLAIGTGTRDSQSSESSLGNGDMVSLSDNTHDDDVNLIGRDTLTQVQRNLASELNGRVSDEGIPVSRSLSDAPLLARNSVITHPLKERWPNGSDSDLVDELSTRHQIEMITSD</sequence>
<dbReference type="KEGG" id="tgb:HG536_0C04450"/>
<evidence type="ECO:0000313" key="9">
    <source>
        <dbReference type="EMBL" id="QLL32276.1"/>
    </source>
</evidence>
<keyword evidence="4" id="KW-0833">Ubl conjugation pathway</keyword>
<dbReference type="InterPro" id="IPR038765">
    <property type="entry name" value="Papain-like_cys_pep_sf"/>
</dbReference>
<evidence type="ECO:0000256" key="2">
    <source>
        <dbReference type="ARBA" id="ARBA00022553"/>
    </source>
</evidence>
<keyword evidence="6" id="KW-0175">Coiled coil</keyword>
<dbReference type="GO" id="GO:0070139">
    <property type="term" value="F:SUMO-specific endopeptidase activity"/>
    <property type="evidence" value="ECO:0007669"/>
    <property type="project" value="TreeGrafter"/>
</dbReference>
<dbReference type="InterPro" id="IPR051947">
    <property type="entry name" value="Sentrin-specific_protease"/>
</dbReference>
<keyword evidence="2" id="KW-0597">Phosphoprotein</keyword>
<dbReference type="GO" id="GO:0006508">
    <property type="term" value="P:proteolysis"/>
    <property type="evidence" value="ECO:0007669"/>
    <property type="project" value="UniProtKB-KW"/>
</dbReference>
<dbReference type="GeneID" id="59325412"/>
<feature type="compositionally biased region" description="Polar residues" evidence="7">
    <location>
        <begin position="884"/>
        <end position="904"/>
    </location>
</feature>
<dbReference type="PANTHER" id="PTHR46896">
    <property type="entry name" value="SENTRIN-SPECIFIC PROTEASE"/>
    <property type="match status" value="1"/>
</dbReference>
<evidence type="ECO:0000256" key="4">
    <source>
        <dbReference type="ARBA" id="ARBA00022786"/>
    </source>
</evidence>
<dbReference type="SUPFAM" id="SSF54001">
    <property type="entry name" value="Cysteine proteinases"/>
    <property type="match status" value="1"/>
</dbReference>
<name>A0A7G3ZFJ0_9SACH</name>
<organism evidence="9 10">
    <name type="scientific">Torulaspora globosa</name>
    <dbReference type="NCBI Taxonomy" id="48254"/>
    <lineage>
        <taxon>Eukaryota</taxon>
        <taxon>Fungi</taxon>
        <taxon>Dikarya</taxon>
        <taxon>Ascomycota</taxon>
        <taxon>Saccharomycotina</taxon>
        <taxon>Saccharomycetes</taxon>
        <taxon>Saccharomycetales</taxon>
        <taxon>Saccharomycetaceae</taxon>
        <taxon>Torulaspora</taxon>
    </lineage>
</organism>
<feature type="region of interest" description="Disordered" evidence="7">
    <location>
        <begin position="520"/>
        <end position="555"/>
    </location>
</feature>
<feature type="domain" description="Ubiquitin-like protease family profile" evidence="8">
    <location>
        <begin position="395"/>
        <end position="630"/>
    </location>
</feature>
<feature type="region of interest" description="Disordered" evidence="7">
    <location>
        <begin position="1"/>
        <end position="68"/>
    </location>
</feature>
<dbReference type="PROSITE" id="PS50600">
    <property type="entry name" value="ULP_PROTEASE"/>
    <property type="match status" value="1"/>
</dbReference>
<dbReference type="Gene3D" id="3.40.395.10">
    <property type="entry name" value="Adenoviral Proteinase, Chain A"/>
    <property type="match status" value="1"/>
</dbReference>
<accession>A0A7G3ZFJ0</accession>
<evidence type="ECO:0000256" key="1">
    <source>
        <dbReference type="ARBA" id="ARBA00005234"/>
    </source>
</evidence>
<dbReference type="AlphaFoldDB" id="A0A7G3ZFJ0"/>
<dbReference type="Proteomes" id="UP000515788">
    <property type="component" value="Chromosome 3"/>
</dbReference>
<keyword evidence="5" id="KW-0378">Hydrolase</keyword>
<evidence type="ECO:0000256" key="7">
    <source>
        <dbReference type="SAM" id="MobiDB-lite"/>
    </source>
</evidence>
<keyword evidence="3" id="KW-0645">Protease</keyword>
<comment type="similarity">
    <text evidence="1">Belongs to the peptidase C48 family.</text>
</comment>
<evidence type="ECO:0000256" key="6">
    <source>
        <dbReference type="SAM" id="Coils"/>
    </source>
</evidence>
<dbReference type="RefSeq" id="XP_037138951.1">
    <property type="nucleotide sequence ID" value="XM_037283055.1"/>
</dbReference>
<dbReference type="GO" id="GO:0005737">
    <property type="term" value="C:cytoplasm"/>
    <property type="evidence" value="ECO:0007669"/>
    <property type="project" value="TreeGrafter"/>
</dbReference>
<feature type="compositionally biased region" description="Polar residues" evidence="7">
    <location>
        <begin position="757"/>
        <end position="784"/>
    </location>
</feature>
<keyword evidence="10" id="KW-1185">Reference proteome</keyword>
<feature type="region of interest" description="Disordered" evidence="7">
    <location>
        <begin position="757"/>
        <end position="917"/>
    </location>
</feature>
<evidence type="ECO:0000259" key="8">
    <source>
        <dbReference type="PROSITE" id="PS50600"/>
    </source>
</evidence>
<feature type="compositionally biased region" description="Polar residues" evidence="7">
    <location>
        <begin position="812"/>
        <end position="835"/>
    </location>
</feature>
<proteinExistence type="inferred from homology"/>
<feature type="coiled-coil region" evidence="6">
    <location>
        <begin position="685"/>
        <end position="721"/>
    </location>
</feature>
<reference evidence="9 10" key="1">
    <citation type="submission" date="2020-06" db="EMBL/GenBank/DDBJ databases">
        <title>The yeast mating-type switching endonuclease HO is a domesticated member of an unorthodox homing genetic element family.</title>
        <authorList>
            <person name="Coughlan A.Y."/>
            <person name="Lombardi L."/>
            <person name="Braun-Galleani S."/>
            <person name="Martos A.R."/>
            <person name="Galeote V."/>
            <person name="Bigey F."/>
            <person name="Dequin S."/>
            <person name="Byrne K.P."/>
            <person name="Wolfe K.H."/>
        </authorList>
    </citation>
    <scope>NUCLEOTIDE SEQUENCE [LARGE SCALE GENOMIC DNA]</scope>
    <source>
        <strain evidence="9 10">CBS764</strain>
    </source>
</reference>
<dbReference type="GO" id="GO:0016926">
    <property type="term" value="P:protein desumoylation"/>
    <property type="evidence" value="ECO:0007669"/>
    <property type="project" value="TreeGrafter"/>
</dbReference>
<dbReference type="GO" id="GO:0005634">
    <property type="term" value="C:nucleus"/>
    <property type="evidence" value="ECO:0007669"/>
    <property type="project" value="TreeGrafter"/>
</dbReference>
<feature type="compositionally biased region" description="Gly residues" evidence="7">
    <location>
        <begin position="1"/>
        <end position="11"/>
    </location>
</feature>
<protein>
    <recommendedName>
        <fullName evidence="8">Ubiquitin-like protease family profile domain-containing protein</fullName>
    </recommendedName>
</protein>
<dbReference type="OrthoDB" id="442460at2759"/>
<gene>
    <name evidence="9" type="ORF">HG536_0C04450</name>
</gene>
<feature type="compositionally biased region" description="Basic and acidic residues" evidence="7">
    <location>
        <begin position="33"/>
        <end position="51"/>
    </location>
</feature>
<evidence type="ECO:0000256" key="3">
    <source>
        <dbReference type="ARBA" id="ARBA00022670"/>
    </source>
</evidence>